<reference evidence="1 2" key="1">
    <citation type="submission" date="2019-04" db="EMBL/GenBank/DDBJ databases">
        <title>Aspergillus burnettii sp. nov., novel species from soil in southeast Queensland.</title>
        <authorList>
            <person name="Gilchrist C.L.M."/>
            <person name="Pitt J.I."/>
            <person name="Lange L."/>
            <person name="Lacey H.J."/>
            <person name="Vuong D."/>
            <person name="Midgley D.J."/>
            <person name="Greenfield P."/>
            <person name="Bradbury M."/>
            <person name="Lacey E."/>
            <person name="Busk P.K."/>
            <person name="Pilgaard B."/>
            <person name="Chooi Y.H."/>
            <person name="Piggott A.M."/>
        </authorList>
    </citation>
    <scope>NUCLEOTIDE SEQUENCE [LARGE SCALE GENOMIC DNA]</scope>
    <source>
        <strain evidence="1 2">FRR 5400</strain>
    </source>
</reference>
<dbReference type="Proteomes" id="UP000541154">
    <property type="component" value="Unassembled WGS sequence"/>
</dbReference>
<accession>A0A8H6E830</accession>
<name>A0A8H6E830_PETAA</name>
<keyword evidence="2" id="KW-1185">Reference proteome</keyword>
<evidence type="ECO:0000313" key="2">
    <source>
        <dbReference type="Proteomes" id="UP000541154"/>
    </source>
</evidence>
<organism evidence="1 2">
    <name type="scientific">Petromyces alliaceus</name>
    <name type="common">Aspergillus alliaceus</name>
    <dbReference type="NCBI Taxonomy" id="209559"/>
    <lineage>
        <taxon>Eukaryota</taxon>
        <taxon>Fungi</taxon>
        <taxon>Dikarya</taxon>
        <taxon>Ascomycota</taxon>
        <taxon>Pezizomycotina</taxon>
        <taxon>Eurotiomycetes</taxon>
        <taxon>Eurotiomycetidae</taxon>
        <taxon>Eurotiales</taxon>
        <taxon>Aspergillaceae</taxon>
        <taxon>Aspergillus</taxon>
        <taxon>Aspergillus subgen. Circumdati</taxon>
    </lineage>
</organism>
<sequence length="76" mass="8390">MSLPCLPNPTSTHSPQLLSLAAHPDFYEPSPQIPGSYLFFNPRISLLIPPSKNPPNDQRIIAVLAQDMTICAIHVR</sequence>
<proteinExistence type="predicted"/>
<gene>
    <name evidence="1" type="ORF">ETB97_010899</name>
</gene>
<evidence type="ECO:0000313" key="1">
    <source>
        <dbReference type="EMBL" id="KAF5862967.1"/>
    </source>
</evidence>
<comment type="caution">
    <text evidence="1">The sequence shown here is derived from an EMBL/GenBank/DDBJ whole genome shotgun (WGS) entry which is preliminary data.</text>
</comment>
<dbReference type="EMBL" id="SPNV01000061">
    <property type="protein sequence ID" value="KAF5862967.1"/>
    <property type="molecule type" value="Genomic_DNA"/>
</dbReference>
<dbReference type="AlphaFoldDB" id="A0A8H6E830"/>
<protein>
    <submittedName>
        <fullName evidence="1">Uncharacterized protein</fullName>
    </submittedName>
</protein>